<dbReference type="GO" id="GO:0009873">
    <property type="term" value="P:ethylene-activated signaling pathway"/>
    <property type="evidence" value="ECO:0007669"/>
    <property type="project" value="UniProtKB-KW"/>
</dbReference>
<dbReference type="PANTHER" id="PTHR33305:SF30">
    <property type="entry name" value="ETHYLENE INSENSITIVE 3-LIKE 3 PROTEIN"/>
    <property type="match status" value="1"/>
</dbReference>
<dbReference type="InterPro" id="IPR006957">
    <property type="entry name" value="EIN3"/>
</dbReference>
<feature type="compositionally biased region" description="Polar residues" evidence="6">
    <location>
        <begin position="326"/>
        <end position="335"/>
    </location>
</feature>
<accession>A0A2P2LUJ4</accession>
<evidence type="ECO:0000259" key="7">
    <source>
        <dbReference type="Pfam" id="PF04873"/>
    </source>
</evidence>
<dbReference type="FunFam" id="1.10.3180.10:FF:000001">
    <property type="entry name" value="Ethylene insensitive 3-like 1"/>
    <property type="match status" value="1"/>
</dbReference>
<dbReference type="InterPro" id="IPR047091">
    <property type="entry name" value="EIN3-like_DNA-bd"/>
</dbReference>
<dbReference type="PANTHER" id="PTHR33305">
    <property type="entry name" value="ETHYLENE INSENSITIVE 3-LIKE 2 PROTEIN"/>
    <property type="match status" value="1"/>
</dbReference>
<dbReference type="AlphaFoldDB" id="A0A2P2LUJ4"/>
<evidence type="ECO:0000313" key="8">
    <source>
        <dbReference type="EMBL" id="MBX21640.1"/>
    </source>
</evidence>
<dbReference type="GO" id="GO:0000976">
    <property type="term" value="F:transcription cis-regulatory region binding"/>
    <property type="evidence" value="ECO:0007669"/>
    <property type="project" value="UniProtKB-ARBA"/>
</dbReference>
<evidence type="ECO:0000256" key="4">
    <source>
        <dbReference type="ARBA" id="ARBA00023125"/>
    </source>
</evidence>
<feature type="compositionally biased region" description="Low complexity" evidence="6">
    <location>
        <begin position="292"/>
        <end position="311"/>
    </location>
</feature>
<dbReference type="InterPro" id="IPR023278">
    <property type="entry name" value="Ethylene_insens-like_DNA-bd"/>
</dbReference>
<dbReference type="Gene3D" id="1.10.3180.10">
    <property type="entry name" value="DNA-binding domain of EIN3-like"/>
    <property type="match status" value="2"/>
</dbReference>
<reference evidence="8" key="1">
    <citation type="submission" date="2018-02" db="EMBL/GenBank/DDBJ databases">
        <title>Rhizophora mucronata_Transcriptome.</title>
        <authorList>
            <person name="Meera S.P."/>
            <person name="Sreeshan A."/>
            <person name="Augustine A."/>
        </authorList>
    </citation>
    <scope>NUCLEOTIDE SEQUENCE</scope>
    <source>
        <tissue evidence="8">Leaf</tissue>
    </source>
</reference>
<name>A0A2P2LUJ4_RHIMU</name>
<comment type="similarity">
    <text evidence="2">Belongs to the EIN3 family.</text>
</comment>
<dbReference type="GO" id="GO:0003700">
    <property type="term" value="F:DNA-binding transcription factor activity"/>
    <property type="evidence" value="ECO:0007669"/>
    <property type="project" value="InterPro"/>
</dbReference>
<feature type="compositionally biased region" description="Polar residues" evidence="6">
    <location>
        <begin position="36"/>
        <end position="51"/>
    </location>
</feature>
<feature type="region of interest" description="Disordered" evidence="6">
    <location>
        <begin position="395"/>
        <end position="417"/>
    </location>
</feature>
<sequence>MEKDVSDEEIEAEELERRMWKDRIKLKRIKERQKLLAQQSSEKQKPKQTSDQARRKKMSRAQDGILKYMLKLMEVCKARGFVYGIIPEKGKPVSGSSDNIRAWWKEKVKFDKNGPAAISKYEAECLAMGEADNNHNGSSQSILQDLQDATLGSLLSSLMQHCDPPQRKYPLEKGVPPPWWPTGNEEWWMKLGLPQSQSPPYKKPHDLKKMWKVGVLTAVIKHMSPDIAKIRRHVRQSKCLQDKMTARESAIWLGVLSREESLIQQPSSDNGTSGITESPQGDRSEKKQPAISSDSNYDVDGVDDGVVSVSSKDNRKSQLTDVDPLSSVQNETSHPVQGKEKQEKHPRRKRPRVASGHADLPAGPPLIENSHPEHINSLPDINCTDVQLVEVQMHGSEQDNNARTALNPLDKHSEGELSLPSSDFNYFPAMPSANVDSTVSLHADGRPLFYTLAQNSELNHGAASNLYSLGSDYGPSHDHRHSQMTLSVSPLRPAPFGVDISHFHTNGNEISRGDSNHLVKDSFPNEQEGPVDNHFGSPFNSLSLDFGGFNSPLDIDFNGPPTIDDFMLGEDDIIQYFGS</sequence>
<keyword evidence="3" id="KW-0936">Ethylene signaling pathway</keyword>
<evidence type="ECO:0000256" key="2">
    <source>
        <dbReference type="ARBA" id="ARBA00009416"/>
    </source>
</evidence>
<evidence type="ECO:0000256" key="5">
    <source>
        <dbReference type="ARBA" id="ARBA00023242"/>
    </source>
</evidence>
<dbReference type="EMBL" id="GGEC01041156">
    <property type="protein sequence ID" value="MBX21640.1"/>
    <property type="molecule type" value="Transcribed_RNA"/>
</dbReference>
<feature type="region of interest" description="Disordered" evidence="6">
    <location>
        <begin position="262"/>
        <end position="371"/>
    </location>
</feature>
<protein>
    <submittedName>
        <fullName evidence="8">Ethylene-insensitive3/ethylene-insensitive3-like protein</fullName>
    </submittedName>
</protein>
<feature type="domain" description="Ethylene insensitive 3-like DNA-binding" evidence="7">
    <location>
        <begin position="13"/>
        <end position="260"/>
    </location>
</feature>
<evidence type="ECO:0000256" key="6">
    <source>
        <dbReference type="SAM" id="MobiDB-lite"/>
    </source>
</evidence>
<evidence type="ECO:0000256" key="1">
    <source>
        <dbReference type="ARBA" id="ARBA00004123"/>
    </source>
</evidence>
<dbReference type="FunFam" id="1.10.3180.10:FF:000002">
    <property type="entry name" value="Ethylene insensitive 3-like 1"/>
    <property type="match status" value="1"/>
</dbReference>
<comment type="subcellular location">
    <subcellularLocation>
        <location evidence="1">Nucleus</location>
    </subcellularLocation>
</comment>
<evidence type="ECO:0000256" key="3">
    <source>
        <dbReference type="ARBA" id="ARBA00022745"/>
    </source>
</evidence>
<dbReference type="Pfam" id="PF04873">
    <property type="entry name" value="EIN3_DNA-bd"/>
    <property type="match status" value="1"/>
</dbReference>
<feature type="region of interest" description="Disordered" evidence="6">
    <location>
        <begin position="35"/>
        <end position="58"/>
    </location>
</feature>
<feature type="compositionally biased region" description="Polar residues" evidence="6">
    <location>
        <begin position="262"/>
        <end position="279"/>
    </location>
</feature>
<dbReference type="GO" id="GO:0005634">
    <property type="term" value="C:nucleus"/>
    <property type="evidence" value="ECO:0007669"/>
    <property type="project" value="UniProtKB-SubCell"/>
</dbReference>
<organism evidence="8">
    <name type="scientific">Rhizophora mucronata</name>
    <name type="common">Asiatic mangrove</name>
    <dbReference type="NCBI Taxonomy" id="61149"/>
    <lineage>
        <taxon>Eukaryota</taxon>
        <taxon>Viridiplantae</taxon>
        <taxon>Streptophyta</taxon>
        <taxon>Embryophyta</taxon>
        <taxon>Tracheophyta</taxon>
        <taxon>Spermatophyta</taxon>
        <taxon>Magnoliopsida</taxon>
        <taxon>eudicotyledons</taxon>
        <taxon>Gunneridae</taxon>
        <taxon>Pentapetalae</taxon>
        <taxon>rosids</taxon>
        <taxon>fabids</taxon>
        <taxon>Malpighiales</taxon>
        <taxon>Rhizophoraceae</taxon>
        <taxon>Rhizophora</taxon>
    </lineage>
</organism>
<keyword evidence="4" id="KW-0238">DNA-binding</keyword>
<keyword evidence="5" id="KW-0539">Nucleus</keyword>
<proteinExistence type="inferred from homology"/>
<dbReference type="SUPFAM" id="SSF116768">
    <property type="entry name" value="DNA-binding domain of EIN3-like"/>
    <property type="match status" value="1"/>
</dbReference>